<gene>
    <name evidence="2" type="primary">LOC121214878</name>
</gene>
<dbReference type="Proteomes" id="UP000818029">
    <property type="component" value="Chromosome D02"/>
</dbReference>
<sequence length="107" mass="12289">MILDRLKIRNGFRCREGQLEAEICVSAIPRVFDKLYNEERQLLIRIKVQTQLLDTIWLEKQSVKIIKSSIGLEARQRSITLSSDYIGSFDMLDKVIMACIGGLMVDV</sequence>
<evidence type="ECO:0000313" key="1">
    <source>
        <dbReference type="Proteomes" id="UP000818029"/>
    </source>
</evidence>
<reference evidence="1" key="1">
    <citation type="journal article" date="2020" name="Nat. Genet.">
        <title>Genomic diversifications of five Gossypium allopolyploid species and their impact on cotton improvement.</title>
        <authorList>
            <person name="Chen Z.J."/>
            <person name="Sreedasyam A."/>
            <person name="Ando A."/>
            <person name="Song Q."/>
            <person name="De Santiago L.M."/>
            <person name="Hulse-Kemp A.M."/>
            <person name="Ding M."/>
            <person name="Ye W."/>
            <person name="Kirkbride R.C."/>
            <person name="Jenkins J."/>
            <person name="Plott C."/>
            <person name="Lovell J."/>
            <person name="Lin Y.M."/>
            <person name="Vaughn R."/>
            <person name="Liu B."/>
            <person name="Simpson S."/>
            <person name="Scheffler B.E."/>
            <person name="Wen L."/>
            <person name="Saski C.A."/>
            <person name="Grover C.E."/>
            <person name="Hu G."/>
            <person name="Conover J.L."/>
            <person name="Carlson J.W."/>
            <person name="Shu S."/>
            <person name="Boston L.B."/>
            <person name="Williams M."/>
            <person name="Peterson D.G."/>
            <person name="McGee K."/>
            <person name="Jones D.C."/>
            <person name="Wendel J.F."/>
            <person name="Stelly D.M."/>
            <person name="Grimwood J."/>
            <person name="Schmutz J."/>
        </authorList>
    </citation>
    <scope>NUCLEOTIDE SEQUENCE [LARGE SCALE GENOMIC DNA]</scope>
    <source>
        <strain evidence="1">cv. TM-1</strain>
    </source>
</reference>
<accession>A0ABM2ZRR7</accession>
<keyword evidence="1" id="KW-1185">Reference proteome</keyword>
<dbReference type="GeneID" id="121214878"/>
<reference evidence="2" key="2">
    <citation type="submission" date="2025-08" db="UniProtKB">
        <authorList>
            <consortium name="RefSeq"/>
        </authorList>
    </citation>
    <scope>IDENTIFICATION</scope>
</reference>
<name>A0ABM2ZRR7_GOSHI</name>
<proteinExistence type="predicted"/>
<evidence type="ECO:0000313" key="2">
    <source>
        <dbReference type="RefSeq" id="XP_040945290.1"/>
    </source>
</evidence>
<protein>
    <submittedName>
        <fullName evidence="2">Uncharacterized protein</fullName>
    </submittedName>
</protein>
<dbReference type="RefSeq" id="XP_040945290.1">
    <property type="nucleotide sequence ID" value="XM_041089356.1"/>
</dbReference>
<organism evidence="1 2">
    <name type="scientific">Gossypium hirsutum</name>
    <name type="common">Upland cotton</name>
    <name type="synonym">Gossypium mexicanum</name>
    <dbReference type="NCBI Taxonomy" id="3635"/>
    <lineage>
        <taxon>Eukaryota</taxon>
        <taxon>Viridiplantae</taxon>
        <taxon>Streptophyta</taxon>
        <taxon>Embryophyta</taxon>
        <taxon>Tracheophyta</taxon>
        <taxon>Spermatophyta</taxon>
        <taxon>Magnoliopsida</taxon>
        <taxon>eudicotyledons</taxon>
        <taxon>Gunneridae</taxon>
        <taxon>Pentapetalae</taxon>
        <taxon>rosids</taxon>
        <taxon>malvids</taxon>
        <taxon>Malvales</taxon>
        <taxon>Malvaceae</taxon>
        <taxon>Malvoideae</taxon>
        <taxon>Gossypium</taxon>
    </lineage>
</organism>